<dbReference type="SUPFAM" id="SSF52141">
    <property type="entry name" value="Uracil-DNA glycosylase-like"/>
    <property type="match status" value="1"/>
</dbReference>
<dbReference type="OrthoDB" id="5290748at2"/>
<dbReference type="PANTHER" id="PTHR33693">
    <property type="entry name" value="TYPE-5 URACIL-DNA GLYCOSYLASE"/>
    <property type="match status" value="1"/>
</dbReference>
<reference evidence="11 12" key="1">
    <citation type="journal article" date="2015" name="Antonie Van Leeuwenhoek">
        <title>Oricola cellulosilytica gen. nov., sp. nov., a cellulose-degrading bacterium of the family Phyllobacteriaceae isolated from surface seashore water, and emended descriptions of Mesorhizobium loti and Phyllobacterium myrsinacearum.</title>
        <authorList>
            <person name="Hameed A."/>
            <person name="Shahina M."/>
            <person name="Lai W.A."/>
            <person name="Lin S.Y."/>
            <person name="Young L.S."/>
            <person name="Liu Y.C."/>
            <person name="Hsu Y.H."/>
            <person name="Young C.C."/>
        </authorList>
    </citation>
    <scope>NUCLEOTIDE SEQUENCE [LARGE SCALE GENOMIC DNA]</scope>
    <source>
        <strain evidence="11 12">KCTC 52183</strain>
    </source>
</reference>
<dbReference type="GO" id="GO:0046872">
    <property type="term" value="F:metal ion binding"/>
    <property type="evidence" value="ECO:0007669"/>
    <property type="project" value="UniProtKB-KW"/>
</dbReference>
<evidence type="ECO:0000256" key="7">
    <source>
        <dbReference type="ARBA" id="ARBA00023004"/>
    </source>
</evidence>
<evidence type="ECO:0000256" key="4">
    <source>
        <dbReference type="ARBA" id="ARBA00022723"/>
    </source>
</evidence>
<keyword evidence="9" id="KW-0234">DNA repair</keyword>
<dbReference type="NCBIfam" id="TIGR03914">
    <property type="entry name" value="UDG_fam_dom"/>
    <property type="match status" value="1"/>
</dbReference>
<name>A0A4R0P3D0_9HYPH</name>
<dbReference type="GO" id="GO:0006281">
    <property type="term" value="P:DNA repair"/>
    <property type="evidence" value="ECO:0007669"/>
    <property type="project" value="UniProtKB-KW"/>
</dbReference>
<dbReference type="InterPro" id="IPR025404">
    <property type="entry name" value="DUF4130"/>
</dbReference>
<keyword evidence="3" id="KW-0004">4Fe-4S</keyword>
<gene>
    <name evidence="11" type="ORF">E0D97_16770</name>
</gene>
<dbReference type="RefSeq" id="WP_131571254.1">
    <property type="nucleotide sequence ID" value="NZ_JAINFK010000008.1"/>
</dbReference>
<dbReference type="Gene3D" id="3.40.470.10">
    <property type="entry name" value="Uracil-DNA glycosylase-like domain"/>
    <property type="match status" value="1"/>
</dbReference>
<evidence type="ECO:0000256" key="8">
    <source>
        <dbReference type="ARBA" id="ARBA00023014"/>
    </source>
</evidence>
<protein>
    <recommendedName>
        <fullName evidence="2">Type-4 uracil-DNA glycosylase</fullName>
    </recommendedName>
</protein>
<evidence type="ECO:0000259" key="10">
    <source>
        <dbReference type="SMART" id="SM00986"/>
    </source>
</evidence>
<organism evidence="11 12">
    <name type="scientific">Oricola cellulosilytica</name>
    <dbReference type="NCBI Taxonomy" id="1429082"/>
    <lineage>
        <taxon>Bacteria</taxon>
        <taxon>Pseudomonadati</taxon>
        <taxon>Pseudomonadota</taxon>
        <taxon>Alphaproteobacteria</taxon>
        <taxon>Hyphomicrobiales</taxon>
        <taxon>Ahrensiaceae</taxon>
        <taxon>Oricola</taxon>
    </lineage>
</organism>
<dbReference type="NCBIfam" id="TIGR00758">
    <property type="entry name" value="UDG_fam4"/>
    <property type="match status" value="1"/>
</dbReference>
<comment type="similarity">
    <text evidence="1">Belongs to the uracil-DNA glycosylase (UDG) superfamily. Type 4 (UDGa) family.</text>
</comment>
<evidence type="ECO:0000256" key="1">
    <source>
        <dbReference type="ARBA" id="ARBA00006521"/>
    </source>
</evidence>
<dbReference type="GO" id="GO:0051539">
    <property type="term" value="F:4 iron, 4 sulfur cluster binding"/>
    <property type="evidence" value="ECO:0007669"/>
    <property type="project" value="UniProtKB-KW"/>
</dbReference>
<dbReference type="InterPro" id="IPR005273">
    <property type="entry name" value="Ura-DNA_glyco_family4"/>
</dbReference>
<dbReference type="SMART" id="SM00986">
    <property type="entry name" value="UDG"/>
    <property type="match status" value="1"/>
</dbReference>
<dbReference type="CDD" id="cd10030">
    <property type="entry name" value="UDG-F4_TTUDGA_SPO1dp_like"/>
    <property type="match status" value="1"/>
</dbReference>
<keyword evidence="6" id="KW-0378">Hydrolase</keyword>
<evidence type="ECO:0000256" key="9">
    <source>
        <dbReference type="ARBA" id="ARBA00023204"/>
    </source>
</evidence>
<evidence type="ECO:0000256" key="6">
    <source>
        <dbReference type="ARBA" id="ARBA00022801"/>
    </source>
</evidence>
<comment type="caution">
    <text evidence="11">The sequence shown here is derived from an EMBL/GenBank/DDBJ whole genome shotgun (WGS) entry which is preliminary data.</text>
</comment>
<dbReference type="InterPro" id="IPR051536">
    <property type="entry name" value="UDG_Type-4/5"/>
</dbReference>
<dbReference type="InterPro" id="IPR023875">
    <property type="entry name" value="DNA_repair_put"/>
</dbReference>
<keyword evidence="4" id="KW-0479">Metal-binding</keyword>
<evidence type="ECO:0000256" key="2">
    <source>
        <dbReference type="ARBA" id="ARBA00019403"/>
    </source>
</evidence>
<keyword evidence="12" id="KW-1185">Reference proteome</keyword>
<dbReference type="InterPro" id="IPR036895">
    <property type="entry name" value="Uracil-DNA_glycosylase-like_sf"/>
</dbReference>
<keyword evidence="8" id="KW-0411">Iron-sulfur</keyword>
<accession>A0A4R0P3D0</accession>
<dbReference type="SMART" id="SM00987">
    <property type="entry name" value="UreE_C"/>
    <property type="match status" value="1"/>
</dbReference>
<dbReference type="Pfam" id="PF03167">
    <property type="entry name" value="UDG"/>
    <property type="match status" value="1"/>
</dbReference>
<dbReference type="AlphaFoldDB" id="A0A4R0P3D0"/>
<evidence type="ECO:0000256" key="3">
    <source>
        <dbReference type="ARBA" id="ARBA00022485"/>
    </source>
</evidence>
<dbReference type="GO" id="GO:0097506">
    <property type="term" value="F:deaminated base DNA N-glycosylase activity"/>
    <property type="evidence" value="ECO:0007669"/>
    <property type="project" value="UniProtKB-ARBA"/>
</dbReference>
<dbReference type="InterPro" id="IPR005122">
    <property type="entry name" value="Uracil-DNA_glycosylase-like"/>
</dbReference>
<proteinExistence type="inferred from homology"/>
<dbReference type="Proteomes" id="UP000291301">
    <property type="component" value="Unassembled WGS sequence"/>
</dbReference>
<evidence type="ECO:0000256" key="5">
    <source>
        <dbReference type="ARBA" id="ARBA00022763"/>
    </source>
</evidence>
<evidence type="ECO:0000313" key="12">
    <source>
        <dbReference type="Proteomes" id="UP000291301"/>
    </source>
</evidence>
<evidence type="ECO:0000313" key="11">
    <source>
        <dbReference type="EMBL" id="TCD11360.1"/>
    </source>
</evidence>
<dbReference type="Pfam" id="PF13566">
    <property type="entry name" value="DUF4130"/>
    <property type="match status" value="1"/>
</dbReference>
<dbReference type="NCBIfam" id="TIGR03915">
    <property type="entry name" value="SAM_7_link_chp"/>
    <property type="match status" value="1"/>
</dbReference>
<dbReference type="EMBL" id="SJST01000009">
    <property type="protein sequence ID" value="TCD11360.1"/>
    <property type="molecule type" value="Genomic_DNA"/>
</dbReference>
<feature type="domain" description="Uracil-DNA glycosylase-like" evidence="10">
    <location>
        <begin position="319"/>
        <end position="477"/>
    </location>
</feature>
<dbReference type="PANTHER" id="PTHR33693:SF9">
    <property type="entry name" value="TYPE-4 URACIL-DNA GLYCOSYLASE"/>
    <property type="match status" value="1"/>
</dbReference>
<keyword evidence="5" id="KW-0227">DNA damage</keyword>
<sequence>MITARLEHETDFDGWRRAARALALNGIAPAEVVWQVEGSADEDLFGIRGDPVPPASNAAVLNITREFVERAGSLVCHRDPQRFAFMYRMLLRLAENKELLKFATDPDVRQMEAMEKSIGRDVHKMRAFVRFRKIGEGAEERFVAWFEPEHHIVQRNAEFFVKRFTGMKWAILTPDRSARWDGETLSVGPGAKKADLPPDDATEDLWKTYFSSIFNPARLKVKAMQAEMPKKYWKNMPEADLIPGLIAGAGKAHEAMIERAPTLPPPSHRSVQARYWNSVKDMADESAHTPEAKTLEELRAATAGCTRCPLYRGATQAVFGEGPADADLLFVGEQPGDQEDIEGRPFVGPAGQLLDQILAEVGIDRSDAYVTNAVKHFKFEPRGKRRIHQTPNAGEVEQCRWWLEKEIELVGPKLLVALGATAAAALLGRRGGIMRERGSIQPRAADGLPVLLTYHPSFLLRIPDQAGKARERANLAQDLMKARDWLAGRDARREAG</sequence>
<keyword evidence="7" id="KW-0408">Iron</keyword>